<name>A0A6G0ZFZ6_APHCR</name>
<proteinExistence type="predicted"/>
<evidence type="ECO:0000313" key="1">
    <source>
        <dbReference type="EMBL" id="KAF0769393.1"/>
    </source>
</evidence>
<accession>A0A6G0ZFZ6</accession>
<sequence length="70" mass="8004">MFADDLKIISLVNTLGDCPSLQSELNSMVFWFNSIGLQIITDKCHNAVKFFIFLNNNSIFISHNKYAFTI</sequence>
<dbReference type="EMBL" id="VUJU01000604">
    <property type="protein sequence ID" value="KAF0769393.1"/>
    <property type="molecule type" value="Genomic_DNA"/>
</dbReference>
<reference evidence="1 2" key="1">
    <citation type="submission" date="2019-08" db="EMBL/GenBank/DDBJ databases">
        <title>Whole genome of Aphis craccivora.</title>
        <authorList>
            <person name="Voronova N.V."/>
            <person name="Shulinski R.S."/>
            <person name="Bandarenka Y.V."/>
            <person name="Zhorov D.G."/>
            <person name="Warner D."/>
        </authorList>
    </citation>
    <scope>NUCLEOTIDE SEQUENCE [LARGE SCALE GENOMIC DNA]</scope>
    <source>
        <strain evidence="1">180601</strain>
        <tissue evidence="1">Whole Body</tissue>
    </source>
</reference>
<dbReference type="AlphaFoldDB" id="A0A6G0ZFZ6"/>
<protein>
    <submittedName>
        <fullName evidence="1">Cancer-associated gene 1 protein</fullName>
    </submittedName>
</protein>
<organism evidence="1 2">
    <name type="scientific">Aphis craccivora</name>
    <name type="common">Cowpea aphid</name>
    <dbReference type="NCBI Taxonomy" id="307492"/>
    <lineage>
        <taxon>Eukaryota</taxon>
        <taxon>Metazoa</taxon>
        <taxon>Ecdysozoa</taxon>
        <taxon>Arthropoda</taxon>
        <taxon>Hexapoda</taxon>
        <taxon>Insecta</taxon>
        <taxon>Pterygota</taxon>
        <taxon>Neoptera</taxon>
        <taxon>Paraneoptera</taxon>
        <taxon>Hemiptera</taxon>
        <taxon>Sternorrhyncha</taxon>
        <taxon>Aphidomorpha</taxon>
        <taxon>Aphidoidea</taxon>
        <taxon>Aphididae</taxon>
        <taxon>Aphidini</taxon>
        <taxon>Aphis</taxon>
        <taxon>Aphis</taxon>
    </lineage>
</organism>
<keyword evidence="2" id="KW-1185">Reference proteome</keyword>
<comment type="caution">
    <text evidence="1">The sequence shown here is derived from an EMBL/GenBank/DDBJ whole genome shotgun (WGS) entry which is preliminary data.</text>
</comment>
<gene>
    <name evidence="1" type="ORF">FWK35_00022773</name>
</gene>
<dbReference type="Proteomes" id="UP000478052">
    <property type="component" value="Unassembled WGS sequence"/>
</dbReference>
<dbReference type="OrthoDB" id="10070862at2759"/>
<evidence type="ECO:0000313" key="2">
    <source>
        <dbReference type="Proteomes" id="UP000478052"/>
    </source>
</evidence>